<dbReference type="Gene3D" id="3.40.50.720">
    <property type="entry name" value="NAD(P)-binding Rossmann-like Domain"/>
    <property type="match status" value="1"/>
</dbReference>
<dbReference type="Pfam" id="PF00106">
    <property type="entry name" value="adh_short"/>
    <property type="match status" value="1"/>
</dbReference>
<evidence type="ECO:0000256" key="2">
    <source>
        <dbReference type="ARBA" id="ARBA00023002"/>
    </source>
</evidence>
<accession>A0A095TMF4</accession>
<evidence type="ECO:0000313" key="6">
    <source>
        <dbReference type="Proteomes" id="UP000029444"/>
    </source>
</evidence>
<dbReference type="Proteomes" id="UP000029444">
    <property type="component" value="Unassembled WGS sequence"/>
</dbReference>
<dbReference type="AlphaFoldDB" id="A0A095TMF4"/>
<dbReference type="GO" id="GO:0016491">
    <property type="term" value="F:oxidoreductase activity"/>
    <property type="evidence" value="ECO:0007669"/>
    <property type="project" value="UniProtKB-KW"/>
</dbReference>
<dbReference type="SMART" id="SM00822">
    <property type="entry name" value="PKS_KR"/>
    <property type="match status" value="1"/>
</dbReference>
<dbReference type="OrthoDB" id="9810734at2"/>
<gene>
    <name evidence="5" type="ORF">Y5S_03224</name>
</gene>
<name>A0A095TMF4_9GAMM</name>
<comment type="caution">
    <text evidence="5">The sequence shown here is derived from an EMBL/GenBank/DDBJ whole genome shotgun (WGS) entry which is preliminary data.</text>
</comment>
<dbReference type="InterPro" id="IPR002347">
    <property type="entry name" value="SDR_fam"/>
</dbReference>
<evidence type="ECO:0000259" key="4">
    <source>
        <dbReference type="SMART" id="SM00822"/>
    </source>
</evidence>
<dbReference type="GO" id="GO:0016020">
    <property type="term" value="C:membrane"/>
    <property type="evidence" value="ECO:0007669"/>
    <property type="project" value="TreeGrafter"/>
</dbReference>
<dbReference type="PRINTS" id="PR00081">
    <property type="entry name" value="GDHRDH"/>
</dbReference>
<dbReference type="SUPFAM" id="SSF51735">
    <property type="entry name" value="NAD(P)-binding Rossmann-fold domains"/>
    <property type="match status" value="1"/>
</dbReference>
<proteinExistence type="inferred from homology"/>
<dbReference type="PANTHER" id="PTHR44196">
    <property type="entry name" value="DEHYDROGENASE/REDUCTASE SDR FAMILY MEMBER 7B"/>
    <property type="match status" value="1"/>
</dbReference>
<organism evidence="5 6">
    <name type="scientific">Alcanivorax nanhaiticus</name>
    <dbReference type="NCBI Taxonomy" id="1177154"/>
    <lineage>
        <taxon>Bacteria</taxon>
        <taxon>Pseudomonadati</taxon>
        <taxon>Pseudomonadota</taxon>
        <taxon>Gammaproteobacteria</taxon>
        <taxon>Oceanospirillales</taxon>
        <taxon>Alcanivoracaceae</taxon>
        <taxon>Alcanivorax</taxon>
    </lineage>
</organism>
<protein>
    <submittedName>
        <fullName evidence="5">Fatty acyl-CoA reductase</fullName>
    </submittedName>
</protein>
<dbReference type="InterPro" id="IPR036291">
    <property type="entry name" value="NAD(P)-bd_dom_sf"/>
</dbReference>
<evidence type="ECO:0000256" key="3">
    <source>
        <dbReference type="RuleBase" id="RU000363"/>
    </source>
</evidence>
<comment type="similarity">
    <text evidence="1 3">Belongs to the short-chain dehydrogenases/reductases (SDR) family.</text>
</comment>
<keyword evidence="6" id="KW-1185">Reference proteome</keyword>
<dbReference type="EMBL" id="ARXV01000016">
    <property type="protein sequence ID" value="KGD63588.1"/>
    <property type="molecule type" value="Genomic_DNA"/>
</dbReference>
<sequence>MKLNGQTIVLTGASSGIGAEAAILMAKRGARLCLVARREEQLREVQQRVEAEGAYAAIYPCDLSDNNAIEACATRILAEQPQIDALVNNAAHSIRRPIEQSLDRLHDFERTVQLNYIGAVAMTLKLLPRFLEQGHGHVVNISSLSTQIPIPLFSAYLASKSALESFTRSLQAEMGHQGISTTVVYFPMVRTPMSSRTAIYKYMPMMHVKKAAGWIVEACEKRPARIARPMGKLGSVLLAAAPGPITKLPQPLFRGMDQLLASRLKKKG</sequence>
<dbReference type="InterPro" id="IPR057326">
    <property type="entry name" value="KR_dom"/>
</dbReference>
<evidence type="ECO:0000313" key="5">
    <source>
        <dbReference type="EMBL" id="KGD63588.1"/>
    </source>
</evidence>
<feature type="domain" description="Ketoreductase" evidence="4">
    <location>
        <begin position="6"/>
        <end position="192"/>
    </location>
</feature>
<dbReference type="STRING" id="1177154.Y5S_03224"/>
<dbReference type="RefSeq" id="WP_035234512.1">
    <property type="nucleotide sequence ID" value="NZ_ARXV01000016.1"/>
</dbReference>
<dbReference type="eggNOG" id="COG0300">
    <property type="taxonomic scope" value="Bacteria"/>
</dbReference>
<reference evidence="5 6" key="1">
    <citation type="submission" date="2012-09" db="EMBL/GenBank/DDBJ databases">
        <title>Genome Sequence of alkane-degrading Bacterium Alcanivorax sp. 19-m-6.</title>
        <authorList>
            <person name="Lai Q."/>
            <person name="Shao Z."/>
        </authorList>
    </citation>
    <scope>NUCLEOTIDE SEQUENCE [LARGE SCALE GENOMIC DNA]</scope>
    <source>
        <strain evidence="5 6">19-m-6</strain>
    </source>
</reference>
<evidence type="ECO:0000256" key="1">
    <source>
        <dbReference type="ARBA" id="ARBA00006484"/>
    </source>
</evidence>
<dbReference type="CDD" id="cd05233">
    <property type="entry name" value="SDR_c"/>
    <property type="match status" value="1"/>
</dbReference>
<keyword evidence="2" id="KW-0560">Oxidoreductase</keyword>
<dbReference type="PANTHER" id="PTHR44196:SF1">
    <property type="entry name" value="DEHYDROGENASE_REDUCTASE SDR FAMILY MEMBER 7B"/>
    <property type="match status" value="1"/>
</dbReference>
<dbReference type="PATRIC" id="fig|1177154.3.peg.3267"/>
<dbReference type="PRINTS" id="PR00080">
    <property type="entry name" value="SDRFAMILY"/>
</dbReference>